<dbReference type="RefSeq" id="WP_378158029.1">
    <property type="nucleotide sequence ID" value="NZ_JBHSOO010000001.1"/>
</dbReference>
<reference evidence="2" key="1">
    <citation type="submission" date="2016-11" db="EMBL/GenBank/DDBJ databases">
        <authorList>
            <person name="Varghese N."/>
            <person name="Submissions S."/>
        </authorList>
    </citation>
    <scope>NUCLEOTIDE SEQUENCE [LARGE SCALE GENOMIC DNA]</scope>
    <source>
        <strain evidence="2">DSM 27619</strain>
    </source>
</reference>
<evidence type="ECO:0000313" key="2">
    <source>
        <dbReference type="Proteomes" id="UP000184518"/>
    </source>
</evidence>
<keyword evidence="2" id="KW-1185">Reference proteome</keyword>
<dbReference type="Proteomes" id="UP000184518">
    <property type="component" value="Unassembled WGS sequence"/>
</dbReference>
<name>A0A1M5KLF2_9FLAO</name>
<dbReference type="AlphaFoldDB" id="A0A1M5KLF2"/>
<accession>A0A1M5KLF2</accession>
<sequence length="41" mass="5017">MNLILWNILKTLLLYKQPEFSVELKKYIFKILRITILHESI</sequence>
<evidence type="ECO:0000313" key="1">
    <source>
        <dbReference type="EMBL" id="SHG53571.1"/>
    </source>
</evidence>
<protein>
    <submittedName>
        <fullName evidence="1">Uncharacterized protein</fullName>
    </submittedName>
</protein>
<proteinExistence type="predicted"/>
<organism evidence="1 2">
    <name type="scientific">Chryseobacterium arachidis</name>
    <dbReference type="NCBI Taxonomy" id="1416778"/>
    <lineage>
        <taxon>Bacteria</taxon>
        <taxon>Pseudomonadati</taxon>
        <taxon>Bacteroidota</taxon>
        <taxon>Flavobacteriia</taxon>
        <taxon>Flavobacteriales</taxon>
        <taxon>Weeksellaceae</taxon>
        <taxon>Chryseobacterium group</taxon>
        <taxon>Chryseobacterium</taxon>
    </lineage>
</organism>
<dbReference type="EMBL" id="FQUT01000017">
    <property type="protein sequence ID" value="SHG53571.1"/>
    <property type="molecule type" value="Genomic_DNA"/>
</dbReference>
<gene>
    <name evidence="1" type="ORF">SAMN05443633_11719</name>
</gene>